<evidence type="ECO:0000256" key="5">
    <source>
        <dbReference type="ARBA" id="ARBA00022759"/>
    </source>
</evidence>
<dbReference type="Pfam" id="PF14709">
    <property type="entry name" value="DND1_DSRM"/>
    <property type="match status" value="1"/>
</dbReference>
<dbReference type="GO" id="GO:0016787">
    <property type="term" value="F:hydrolase activity"/>
    <property type="evidence" value="ECO:0007669"/>
    <property type="project" value="UniProtKB-KW"/>
</dbReference>
<evidence type="ECO:0000256" key="1">
    <source>
        <dbReference type="ARBA" id="ARBA00001936"/>
    </source>
</evidence>
<evidence type="ECO:0000256" key="2">
    <source>
        <dbReference type="ARBA" id="ARBA00001946"/>
    </source>
</evidence>
<proteinExistence type="predicted"/>
<feature type="domain" description="RNase III" evidence="11">
    <location>
        <begin position="8"/>
        <end position="152"/>
    </location>
</feature>
<comment type="cofactor">
    <cofactor evidence="1">
        <name>Mn(2+)</name>
        <dbReference type="ChEBI" id="CHEBI:29035"/>
    </cofactor>
</comment>
<dbReference type="SUPFAM" id="SSF69065">
    <property type="entry name" value="RNase III domain-like"/>
    <property type="match status" value="1"/>
</dbReference>
<dbReference type="AlphaFoldDB" id="A0ABD1L0Y7"/>
<comment type="cofactor">
    <cofactor evidence="2">
        <name>Mg(2+)</name>
        <dbReference type="ChEBI" id="CHEBI:18420"/>
    </cofactor>
</comment>
<dbReference type="FunFam" id="1.10.1520.10:FF:000004">
    <property type="entry name" value="Endoribonuclease dicer-like 1"/>
    <property type="match status" value="1"/>
</dbReference>
<keyword evidence="5" id="KW-0255">Endonuclease</keyword>
<evidence type="ECO:0000313" key="13">
    <source>
        <dbReference type="Proteomes" id="UP001603857"/>
    </source>
</evidence>
<gene>
    <name evidence="12" type="ORF">Fmac_030606</name>
</gene>
<dbReference type="InterPro" id="IPR000999">
    <property type="entry name" value="RNase_III_dom"/>
</dbReference>
<dbReference type="PROSITE" id="PS50137">
    <property type="entry name" value="DS_RBD"/>
    <property type="match status" value="2"/>
</dbReference>
<keyword evidence="6" id="KW-0378">Hydrolase</keyword>
<keyword evidence="13" id="KW-1185">Reference proteome</keyword>
<accession>A0ABD1L0Y7</accession>
<dbReference type="SMART" id="SM00535">
    <property type="entry name" value="RIBOc"/>
    <property type="match status" value="1"/>
</dbReference>
<dbReference type="Proteomes" id="UP001603857">
    <property type="component" value="Unassembled WGS sequence"/>
</dbReference>
<evidence type="ECO:0000256" key="9">
    <source>
        <dbReference type="PROSITE-ProRule" id="PRU00266"/>
    </source>
</evidence>
<evidence type="ECO:0000256" key="4">
    <source>
        <dbReference type="ARBA" id="ARBA00022723"/>
    </source>
</evidence>
<keyword evidence="4" id="KW-0479">Metal-binding</keyword>
<keyword evidence="8 9" id="KW-0694">RNA-binding</keyword>
<dbReference type="InterPro" id="IPR014720">
    <property type="entry name" value="dsRBD_dom"/>
</dbReference>
<dbReference type="GO" id="GO:0003723">
    <property type="term" value="F:RNA binding"/>
    <property type="evidence" value="ECO:0007669"/>
    <property type="project" value="UniProtKB-UniRule"/>
</dbReference>
<dbReference type="Pfam" id="PF00035">
    <property type="entry name" value="dsrm"/>
    <property type="match status" value="1"/>
</dbReference>
<dbReference type="GO" id="GO:0046872">
    <property type="term" value="F:metal ion binding"/>
    <property type="evidence" value="ECO:0007669"/>
    <property type="project" value="UniProtKB-KW"/>
</dbReference>
<keyword evidence="7" id="KW-0460">Magnesium</keyword>
<dbReference type="SUPFAM" id="SSF54768">
    <property type="entry name" value="dsRNA-binding domain-like"/>
    <property type="match status" value="2"/>
</dbReference>
<evidence type="ECO:0000313" key="12">
    <source>
        <dbReference type="EMBL" id="KAL2316730.1"/>
    </source>
</evidence>
<dbReference type="PANTHER" id="PTHR14950">
    <property type="entry name" value="DICER-RELATED"/>
    <property type="match status" value="1"/>
</dbReference>
<evidence type="ECO:0000256" key="8">
    <source>
        <dbReference type="ARBA" id="ARBA00022884"/>
    </source>
</evidence>
<dbReference type="SMART" id="SM00358">
    <property type="entry name" value="DSRM"/>
    <property type="match status" value="2"/>
</dbReference>
<dbReference type="Gene3D" id="1.10.1520.10">
    <property type="entry name" value="Ribonuclease III domain"/>
    <property type="match status" value="1"/>
</dbReference>
<organism evidence="12 13">
    <name type="scientific">Flemingia macrophylla</name>
    <dbReference type="NCBI Taxonomy" id="520843"/>
    <lineage>
        <taxon>Eukaryota</taxon>
        <taxon>Viridiplantae</taxon>
        <taxon>Streptophyta</taxon>
        <taxon>Embryophyta</taxon>
        <taxon>Tracheophyta</taxon>
        <taxon>Spermatophyta</taxon>
        <taxon>Magnoliopsida</taxon>
        <taxon>eudicotyledons</taxon>
        <taxon>Gunneridae</taxon>
        <taxon>Pentapetalae</taxon>
        <taxon>rosids</taxon>
        <taxon>fabids</taxon>
        <taxon>Fabales</taxon>
        <taxon>Fabaceae</taxon>
        <taxon>Papilionoideae</taxon>
        <taxon>50 kb inversion clade</taxon>
        <taxon>NPAAA clade</taxon>
        <taxon>indigoferoid/millettioid clade</taxon>
        <taxon>Phaseoleae</taxon>
        <taxon>Flemingia</taxon>
    </lineage>
</organism>
<reference evidence="12 13" key="1">
    <citation type="submission" date="2024-08" db="EMBL/GenBank/DDBJ databases">
        <title>Insights into the chromosomal genome structure of Flemingia macrophylla.</title>
        <authorList>
            <person name="Ding Y."/>
            <person name="Zhao Y."/>
            <person name="Bi W."/>
            <person name="Wu M."/>
            <person name="Zhao G."/>
            <person name="Gong Y."/>
            <person name="Li W."/>
            <person name="Zhang P."/>
        </authorList>
    </citation>
    <scope>NUCLEOTIDE SEQUENCE [LARGE SCALE GENOMIC DNA]</scope>
    <source>
        <strain evidence="12">DYQJB</strain>
        <tissue evidence="12">Leaf</tissue>
    </source>
</reference>
<evidence type="ECO:0000256" key="6">
    <source>
        <dbReference type="ARBA" id="ARBA00022801"/>
    </source>
</evidence>
<dbReference type="GO" id="GO:0004519">
    <property type="term" value="F:endonuclease activity"/>
    <property type="evidence" value="ECO:0007669"/>
    <property type="project" value="UniProtKB-KW"/>
</dbReference>
<dbReference type="PROSITE" id="PS50142">
    <property type="entry name" value="RNASE_3_2"/>
    <property type="match status" value="1"/>
</dbReference>
<dbReference type="PANTHER" id="PTHR14950:SF49">
    <property type="entry name" value="RIBONUCLEASE 3-LIKE PROTEIN 2-RELATED"/>
    <property type="match status" value="1"/>
</dbReference>
<dbReference type="EMBL" id="JBGMDY010000011">
    <property type="protein sequence ID" value="KAL2316730.1"/>
    <property type="molecule type" value="Genomic_DNA"/>
</dbReference>
<comment type="caution">
    <text evidence="12">The sequence shown here is derived from an EMBL/GenBank/DDBJ whole genome shotgun (WGS) entry which is preliminary data.</text>
</comment>
<feature type="domain" description="DRBM" evidence="10">
    <location>
        <begin position="180"/>
        <end position="243"/>
    </location>
</feature>
<evidence type="ECO:0000259" key="10">
    <source>
        <dbReference type="PROSITE" id="PS50137"/>
    </source>
</evidence>
<feature type="domain" description="DRBM" evidence="10">
    <location>
        <begin position="260"/>
        <end position="333"/>
    </location>
</feature>
<evidence type="ECO:0000256" key="7">
    <source>
        <dbReference type="ARBA" id="ARBA00022842"/>
    </source>
</evidence>
<sequence>MEMEGSEIAKVEGILGYTFKNKKLLEEALTHSSFSDAVSYERLEFIGDSILSLCISNYLYIKYPHLEPRHLSLLRAANVSTEKLARVAIRSGLHHFLHHNDNSILDNVTRFADALHLSPEPPALAYAGPVKAPKVLADIVESLTAAVYVDLGFDLPLLWLVVRHLMEPIATPDELEQQPQPVTSLFETCQKHGKKVDVRYSNKDNKCVANVFVDGHFLVSASSDHKYLAKLEAAKLALQHLPHLLPKSDVSLIPEDGPLGGKHKLHQLCMTKKWPRPVFRMEKESGPPHDKRFVCAVQLATPQGTFRMSGNEKSRVRDAENSAASLMILALQHNNYITL</sequence>
<keyword evidence="3" id="KW-0540">Nuclease</keyword>
<dbReference type="Gene3D" id="3.30.160.20">
    <property type="match status" value="2"/>
</dbReference>
<name>A0ABD1L0Y7_9FABA</name>
<dbReference type="CDD" id="cd00593">
    <property type="entry name" value="RIBOc"/>
    <property type="match status" value="1"/>
</dbReference>
<protein>
    <submittedName>
        <fullName evidence="12">Uncharacterized protein</fullName>
    </submittedName>
</protein>
<evidence type="ECO:0000259" key="11">
    <source>
        <dbReference type="PROSITE" id="PS50142"/>
    </source>
</evidence>
<dbReference type="Pfam" id="PF00636">
    <property type="entry name" value="Ribonuclease_3"/>
    <property type="match status" value="1"/>
</dbReference>
<dbReference type="InterPro" id="IPR036389">
    <property type="entry name" value="RNase_III_sf"/>
</dbReference>
<evidence type="ECO:0000256" key="3">
    <source>
        <dbReference type="ARBA" id="ARBA00022722"/>
    </source>
</evidence>